<evidence type="ECO:0000313" key="16">
    <source>
        <dbReference type="EMBL" id="HIU28886.1"/>
    </source>
</evidence>
<dbReference type="EC" id="3.4.16.4" evidence="4"/>
<dbReference type="GO" id="GO:0071555">
    <property type="term" value="P:cell wall organization"/>
    <property type="evidence" value="ECO:0007669"/>
    <property type="project" value="UniProtKB-KW"/>
</dbReference>
<dbReference type="GO" id="GO:0008360">
    <property type="term" value="P:regulation of cell shape"/>
    <property type="evidence" value="ECO:0007669"/>
    <property type="project" value="UniProtKB-KW"/>
</dbReference>
<evidence type="ECO:0000256" key="2">
    <source>
        <dbReference type="ARBA" id="ARBA00004752"/>
    </source>
</evidence>
<dbReference type="SMART" id="SM00936">
    <property type="entry name" value="PBP5_C"/>
    <property type="match status" value="1"/>
</dbReference>
<dbReference type="GO" id="GO:0046677">
    <property type="term" value="P:response to antibiotic"/>
    <property type="evidence" value="ECO:0007669"/>
    <property type="project" value="InterPro"/>
</dbReference>
<evidence type="ECO:0000256" key="3">
    <source>
        <dbReference type="ARBA" id="ARBA00007164"/>
    </source>
</evidence>
<keyword evidence="14" id="KW-0812">Transmembrane</keyword>
<dbReference type="AlphaFoldDB" id="A0A9D1I673"/>
<keyword evidence="6" id="KW-0645">Protease</keyword>
<dbReference type="GO" id="GO:0009252">
    <property type="term" value="P:peptidoglycan biosynthetic process"/>
    <property type="evidence" value="ECO:0007669"/>
    <property type="project" value="UniProtKB-KW"/>
</dbReference>
<dbReference type="InterPro" id="IPR012338">
    <property type="entry name" value="Beta-lactam/transpept-like"/>
</dbReference>
<dbReference type="GO" id="GO:0008800">
    <property type="term" value="F:beta-lactamase activity"/>
    <property type="evidence" value="ECO:0007669"/>
    <property type="project" value="InterPro"/>
</dbReference>
<dbReference type="SUPFAM" id="SSF69189">
    <property type="entry name" value="Penicillin-binding protein associated domain"/>
    <property type="match status" value="1"/>
</dbReference>
<keyword evidence="5 16" id="KW-0121">Carboxypeptidase</keyword>
<dbReference type="PANTHER" id="PTHR35333:SF4">
    <property type="entry name" value="SLR0121 PROTEIN"/>
    <property type="match status" value="1"/>
</dbReference>
<keyword evidence="10" id="KW-0573">Peptidoglycan synthesis</keyword>
<dbReference type="Proteomes" id="UP000824089">
    <property type="component" value="Unassembled WGS sequence"/>
</dbReference>
<keyword evidence="9" id="KW-0133">Cell shape</keyword>
<evidence type="ECO:0000256" key="4">
    <source>
        <dbReference type="ARBA" id="ARBA00012448"/>
    </source>
</evidence>
<dbReference type="SUPFAM" id="SSF56601">
    <property type="entry name" value="beta-lactamase/transpeptidase-like"/>
    <property type="match status" value="1"/>
</dbReference>
<dbReference type="Pfam" id="PF00768">
    <property type="entry name" value="Peptidase_S11"/>
    <property type="match status" value="1"/>
</dbReference>
<comment type="similarity">
    <text evidence="3 13">Belongs to the peptidase S11 family.</text>
</comment>
<evidence type="ECO:0000256" key="10">
    <source>
        <dbReference type="ARBA" id="ARBA00022984"/>
    </source>
</evidence>
<dbReference type="Pfam" id="PF07943">
    <property type="entry name" value="PBP5_C"/>
    <property type="match status" value="1"/>
</dbReference>
<name>A0A9D1I673_9CLOT</name>
<dbReference type="InterPro" id="IPR037167">
    <property type="entry name" value="Peptidase_S11_C_sf"/>
</dbReference>
<comment type="function">
    <text evidence="1">Removes C-terminal D-alanyl residues from sugar-peptide cell wall precursors.</text>
</comment>
<evidence type="ECO:0000256" key="7">
    <source>
        <dbReference type="ARBA" id="ARBA00022729"/>
    </source>
</evidence>
<keyword evidence="8" id="KW-0378">Hydrolase</keyword>
<evidence type="ECO:0000259" key="15">
    <source>
        <dbReference type="SMART" id="SM00936"/>
    </source>
</evidence>
<evidence type="ECO:0000256" key="1">
    <source>
        <dbReference type="ARBA" id="ARBA00003217"/>
    </source>
</evidence>
<dbReference type="InterPro" id="IPR001967">
    <property type="entry name" value="Peptidase_S11_N"/>
</dbReference>
<reference evidence="16" key="1">
    <citation type="submission" date="2020-10" db="EMBL/GenBank/DDBJ databases">
        <authorList>
            <person name="Gilroy R."/>
        </authorList>
    </citation>
    <scope>NUCLEOTIDE SEQUENCE</scope>
    <source>
        <strain evidence="16">CHK195-4489</strain>
    </source>
</reference>
<comment type="caution">
    <text evidence="16">The sequence shown here is derived from an EMBL/GenBank/DDBJ whole genome shotgun (WGS) entry which is preliminary data.</text>
</comment>
<evidence type="ECO:0000256" key="13">
    <source>
        <dbReference type="RuleBase" id="RU004016"/>
    </source>
</evidence>
<dbReference type="InterPro" id="IPR015956">
    <property type="entry name" value="Peniciliin-bd_prot_C_sf"/>
</dbReference>
<evidence type="ECO:0000256" key="9">
    <source>
        <dbReference type="ARBA" id="ARBA00022960"/>
    </source>
</evidence>
<comment type="pathway">
    <text evidence="2">Cell wall biogenesis; peptidoglycan biosynthesis.</text>
</comment>
<gene>
    <name evidence="16" type="ORF">IAD50_01165</name>
</gene>
<organism evidence="16 17">
    <name type="scientific">Candidatus Egerieisoma faecipullorum</name>
    <dbReference type="NCBI Taxonomy" id="2840963"/>
    <lineage>
        <taxon>Bacteria</taxon>
        <taxon>Bacillati</taxon>
        <taxon>Bacillota</taxon>
        <taxon>Clostridia</taxon>
        <taxon>Eubacteriales</taxon>
        <taxon>Clostridiaceae</taxon>
        <taxon>Clostridiaceae incertae sedis</taxon>
        <taxon>Candidatus Egerieisoma</taxon>
    </lineage>
</organism>
<evidence type="ECO:0000313" key="17">
    <source>
        <dbReference type="Proteomes" id="UP000824089"/>
    </source>
</evidence>
<feature type="transmembrane region" description="Helical" evidence="14">
    <location>
        <begin position="12"/>
        <end position="35"/>
    </location>
</feature>
<evidence type="ECO:0000256" key="11">
    <source>
        <dbReference type="ARBA" id="ARBA00023316"/>
    </source>
</evidence>
<sequence>MKKCIGIKRFWTKIVSGAMVIATLNIFVLSSFVAADFSKTQASNIYKTTEVDTITSTAYALGNANANLVMQNKNGDAQVRVGNVMKLMTLYLTFEAIGEGKITLDTQLEVSVAAQKASEGRARVFLDGYKHEKITVKQAIEAVCIASANDAAYVLAEGLGGTEQNFVAMMNAKAAELGMKNTLYTDSTGIAKDQYTSANDLAVLACDLLNKYPSVTDYTKLTYGLFKHESTNEGDTEMVSANNLTRGKFYQESDGLLVGSDSEFGYAMVGTVADESTRSVAVIVGAADENYRAAEIRKLLEYGLTAFEYRQIETKGTFVRKIDIKDGKEKKIKTEAAADFSVLLNKDDFDKIEKKVEITKTVQAPAQKGETVGEVVYMLEDKEIGRVEIVLSEDMEKAGWFTLLIRKILSFFGLD</sequence>
<dbReference type="PANTHER" id="PTHR35333">
    <property type="entry name" value="BETA-LACTAMASE"/>
    <property type="match status" value="1"/>
</dbReference>
<reference evidence="16" key="2">
    <citation type="journal article" date="2021" name="PeerJ">
        <title>Extensive microbial diversity within the chicken gut microbiome revealed by metagenomics and culture.</title>
        <authorList>
            <person name="Gilroy R."/>
            <person name="Ravi A."/>
            <person name="Getino M."/>
            <person name="Pursley I."/>
            <person name="Horton D.L."/>
            <person name="Alikhan N.F."/>
            <person name="Baker D."/>
            <person name="Gharbi K."/>
            <person name="Hall N."/>
            <person name="Watson M."/>
            <person name="Adriaenssens E.M."/>
            <person name="Foster-Nyarko E."/>
            <person name="Jarju S."/>
            <person name="Secka A."/>
            <person name="Antonio M."/>
            <person name="Oren A."/>
            <person name="Chaudhuri R.R."/>
            <person name="La Ragione R."/>
            <person name="Hildebrand F."/>
            <person name="Pallen M.J."/>
        </authorList>
    </citation>
    <scope>NUCLEOTIDE SEQUENCE</scope>
    <source>
        <strain evidence="16">CHK195-4489</strain>
    </source>
</reference>
<dbReference type="GO" id="GO:0030655">
    <property type="term" value="P:beta-lactam antibiotic catabolic process"/>
    <property type="evidence" value="ECO:0007669"/>
    <property type="project" value="InterPro"/>
</dbReference>
<dbReference type="Gene3D" id="2.60.410.10">
    <property type="entry name" value="D-Ala-D-Ala carboxypeptidase, C-terminal domain"/>
    <property type="match status" value="1"/>
</dbReference>
<dbReference type="Gene3D" id="3.40.710.10">
    <property type="entry name" value="DD-peptidase/beta-lactamase superfamily"/>
    <property type="match status" value="1"/>
</dbReference>
<evidence type="ECO:0000256" key="5">
    <source>
        <dbReference type="ARBA" id="ARBA00022645"/>
    </source>
</evidence>
<dbReference type="GO" id="GO:0009002">
    <property type="term" value="F:serine-type D-Ala-D-Ala carboxypeptidase activity"/>
    <property type="evidence" value="ECO:0007669"/>
    <property type="project" value="UniProtKB-EC"/>
</dbReference>
<keyword evidence="11" id="KW-0961">Cell wall biogenesis/degradation</keyword>
<keyword evidence="14" id="KW-0472">Membrane</keyword>
<dbReference type="InterPro" id="IPR012907">
    <property type="entry name" value="Peptidase_S11_C"/>
</dbReference>
<keyword evidence="7" id="KW-0732">Signal</keyword>
<dbReference type="InterPro" id="IPR018044">
    <property type="entry name" value="Peptidase_S11"/>
</dbReference>
<dbReference type="InterPro" id="IPR000871">
    <property type="entry name" value="Beta-lactam_class-A"/>
</dbReference>
<evidence type="ECO:0000256" key="8">
    <source>
        <dbReference type="ARBA" id="ARBA00022801"/>
    </source>
</evidence>
<evidence type="ECO:0000256" key="6">
    <source>
        <dbReference type="ARBA" id="ARBA00022670"/>
    </source>
</evidence>
<feature type="domain" description="Peptidase S11 D-Ala-D-Ala carboxypeptidase A C-terminal" evidence="15">
    <location>
        <begin position="307"/>
        <end position="397"/>
    </location>
</feature>
<accession>A0A9D1I673</accession>
<protein>
    <recommendedName>
        <fullName evidence="4">serine-type D-Ala-D-Ala carboxypeptidase</fullName>
        <ecNumber evidence="4">3.4.16.4</ecNumber>
    </recommendedName>
</protein>
<dbReference type="EMBL" id="DVMM01000021">
    <property type="protein sequence ID" value="HIU28886.1"/>
    <property type="molecule type" value="Genomic_DNA"/>
</dbReference>
<evidence type="ECO:0000256" key="14">
    <source>
        <dbReference type="SAM" id="Phobius"/>
    </source>
</evidence>
<comment type="catalytic activity">
    <reaction evidence="12">
        <text>Preferential cleavage: (Ac)2-L-Lys-D-Ala-|-D-Ala. Also transpeptidation of peptidyl-alanyl moieties that are N-acyl substituents of D-alanine.</text>
        <dbReference type="EC" id="3.4.16.4"/>
    </reaction>
</comment>
<dbReference type="GO" id="GO:0006508">
    <property type="term" value="P:proteolysis"/>
    <property type="evidence" value="ECO:0007669"/>
    <property type="project" value="UniProtKB-KW"/>
</dbReference>
<proteinExistence type="inferred from homology"/>
<evidence type="ECO:0000256" key="12">
    <source>
        <dbReference type="ARBA" id="ARBA00034000"/>
    </source>
</evidence>
<dbReference type="PRINTS" id="PR00725">
    <property type="entry name" value="DADACBPTASE1"/>
</dbReference>
<keyword evidence="14" id="KW-1133">Transmembrane helix</keyword>